<keyword evidence="4 6" id="KW-0833">Ubl conjugation pathway</keyword>
<gene>
    <name evidence="9" type="primary">ANAPC10</name>
    <name evidence="9" type="ORF">HDU87_004082</name>
</gene>
<dbReference type="GO" id="GO:0070979">
    <property type="term" value="P:protein K11-linked ubiquitination"/>
    <property type="evidence" value="ECO:0007669"/>
    <property type="project" value="TreeGrafter"/>
</dbReference>
<comment type="caution">
    <text evidence="9">The sequence shown here is derived from an EMBL/GenBank/DDBJ whole genome shotgun (WGS) entry which is preliminary data.</text>
</comment>
<organism evidence="9 10">
    <name type="scientific">Geranomyces variabilis</name>
    <dbReference type="NCBI Taxonomy" id="109894"/>
    <lineage>
        <taxon>Eukaryota</taxon>
        <taxon>Fungi</taxon>
        <taxon>Fungi incertae sedis</taxon>
        <taxon>Chytridiomycota</taxon>
        <taxon>Chytridiomycota incertae sedis</taxon>
        <taxon>Chytridiomycetes</taxon>
        <taxon>Spizellomycetales</taxon>
        <taxon>Powellomycetaceae</taxon>
        <taxon>Geranomyces</taxon>
    </lineage>
</organism>
<feature type="compositionally biased region" description="Basic and acidic residues" evidence="7">
    <location>
        <begin position="57"/>
        <end position="68"/>
    </location>
</feature>
<keyword evidence="10" id="KW-1185">Reference proteome</keyword>
<dbReference type="PANTHER" id="PTHR12936">
    <property type="entry name" value="ANAPHASE-PROMOTING COMPLEX 10"/>
    <property type="match status" value="1"/>
</dbReference>
<evidence type="ECO:0000256" key="6">
    <source>
        <dbReference type="PIRNR" id="PIRNR028841"/>
    </source>
</evidence>
<evidence type="ECO:0000256" key="2">
    <source>
        <dbReference type="ARBA" id="ARBA00022618"/>
    </source>
</evidence>
<evidence type="ECO:0000313" key="9">
    <source>
        <dbReference type="EMBL" id="KAJ3184679.1"/>
    </source>
</evidence>
<comment type="similarity">
    <text evidence="1 6">Belongs to the APC10 family.</text>
</comment>
<evidence type="ECO:0000259" key="8">
    <source>
        <dbReference type="PROSITE" id="PS51284"/>
    </source>
</evidence>
<dbReference type="InterPro" id="IPR008979">
    <property type="entry name" value="Galactose-bd-like_sf"/>
</dbReference>
<proteinExistence type="inferred from homology"/>
<evidence type="ECO:0000256" key="4">
    <source>
        <dbReference type="ARBA" id="ARBA00022786"/>
    </source>
</evidence>
<evidence type="ECO:0000256" key="7">
    <source>
        <dbReference type="SAM" id="MobiDB-lite"/>
    </source>
</evidence>
<keyword evidence="2 6" id="KW-0132">Cell division</keyword>
<dbReference type="InterPro" id="IPR004939">
    <property type="entry name" value="APC_su10/DOC_dom"/>
</dbReference>
<evidence type="ECO:0000313" key="10">
    <source>
        <dbReference type="Proteomes" id="UP001212152"/>
    </source>
</evidence>
<sequence length="211" mass="23587">MITNRFGQAALLPSSLAPSPSSSPSASATASASRKRSHTAPADREVSALARLSVSSYKEEHPPERLLDGDPETYWQSDGPQPHFITLEFPQRMSLTKLALRVDHLKDESYTPREIGVRAGNCFYDLQEVQRFNVGESTSGWVEFNLCEDDEDACPLRVFLVQICILENHQHGKDTHVRGLRIYAPNTASSSMISNLPPFSTLEYQMYSTIR</sequence>
<dbReference type="GO" id="GO:0031145">
    <property type="term" value="P:anaphase-promoting complex-dependent catabolic process"/>
    <property type="evidence" value="ECO:0007669"/>
    <property type="project" value="InterPro"/>
</dbReference>
<dbReference type="PIRSF" id="PIRSF028841">
    <property type="entry name" value="APC10_sub"/>
    <property type="match status" value="1"/>
</dbReference>
<dbReference type="AlphaFoldDB" id="A0AAD5XR21"/>
<dbReference type="SUPFAM" id="SSF49785">
    <property type="entry name" value="Galactose-binding domain-like"/>
    <property type="match status" value="1"/>
</dbReference>
<name>A0AAD5XR21_9FUNG</name>
<feature type="region of interest" description="Disordered" evidence="7">
    <location>
        <begin position="54"/>
        <end position="73"/>
    </location>
</feature>
<evidence type="ECO:0000256" key="1">
    <source>
        <dbReference type="ARBA" id="ARBA00006762"/>
    </source>
</evidence>
<dbReference type="InterPro" id="IPR016901">
    <property type="entry name" value="APC10/Doc1"/>
</dbReference>
<comment type="function">
    <text evidence="6">Component of the anaphase promoting complex/cyclosome (APC/C), a cell cycle-regulated E3 ubiquitin-protein ligase complex that controls progression through mitosis and the G1 phase of the cell cycle.</text>
</comment>
<dbReference type="PANTHER" id="PTHR12936:SF0">
    <property type="entry name" value="ANAPHASE-PROMOTING COMPLEX SUBUNIT 10"/>
    <property type="match status" value="1"/>
</dbReference>
<dbReference type="EMBL" id="JADGJQ010000003">
    <property type="protein sequence ID" value="KAJ3184679.1"/>
    <property type="molecule type" value="Genomic_DNA"/>
</dbReference>
<keyword evidence="5 6" id="KW-0131">Cell cycle</keyword>
<dbReference type="GO" id="GO:0005680">
    <property type="term" value="C:anaphase-promoting complex"/>
    <property type="evidence" value="ECO:0007669"/>
    <property type="project" value="InterPro"/>
</dbReference>
<dbReference type="CDD" id="cd08366">
    <property type="entry name" value="APC10"/>
    <property type="match status" value="1"/>
</dbReference>
<evidence type="ECO:0000256" key="3">
    <source>
        <dbReference type="ARBA" id="ARBA00022776"/>
    </source>
</evidence>
<dbReference type="Pfam" id="PF03256">
    <property type="entry name" value="ANAPC10"/>
    <property type="match status" value="1"/>
</dbReference>
<feature type="region of interest" description="Disordered" evidence="7">
    <location>
        <begin position="1"/>
        <end position="45"/>
    </location>
</feature>
<protein>
    <recommendedName>
        <fullName evidence="6">Anaphase-promoting complex subunit 10</fullName>
    </recommendedName>
</protein>
<feature type="domain" description="DOC" evidence="8">
    <location>
        <begin position="22"/>
        <end position="209"/>
    </location>
</feature>
<dbReference type="Gene3D" id="2.60.120.260">
    <property type="entry name" value="Galactose-binding domain-like"/>
    <property type="match status" value="1"/>
</dbReference>
<keyword evidence="3 6" id="KW-0498">Mitosis</keyword>
<evidence type="ECO:0000256" key="5">
    <source>
        <dbReference type="ARBA" id="ARBA00023306"/>
    </source>
</evidence>
<dbReference type="PROSITE" id="PS51284">
    <property type="entry name" value="DOC"/>
    <property type="match status" value="1"/>
</dbReference>
<feature type="compositionally biased region" description="Low complexity" evidence="7">
    <location>
        <begin position="9"/>
        <end position="32"/>
    </location>
</feature>
<dbReference type="SMART" id="SM01337">
    <property type="entry name" value="APC10"/>
    <property type="match status" value="1"/>
</dbReference>
<accession>A0AAD5XR21</accession>
<dbReference type="GO" id="GO:0051301">
    <property type="term" value="P:cell division"/>
    <property type="evidence" value="ECO:0007669"/>
    <property type="project" value="UniProtKB-KW"/>
</dbReference>
<dbReference type="Proteomes" id="UP001212152">
    <property type="component" value="Unassembled WGS sequence"/>
</dbReference>
<reference evidence="9" key="1">
    <citation type="submission" date="2020-05" db="EMBL/GenBank/DDBJ databases">
        <title>Phylogenomic resolution of chytrid fungi.</title>
        <authorList>
            <person name="Stajich J.E."/>
            <person name="Amses K."/>
            <person name="Simmons R."/>
            <person name="Seto K."/>
            <person name="Myers J."/>
            <person name="Bonds A."/>
            <person name="Quandt C.A."/>
            <person name="Barry K."/>
            <person name="Liu P."/>
            <person name="Grigoriev I."/>
            <person name="Longcore J.E."/>
            <person name="James T.Y."/>
        </authorList>
    </citation>
    <scope>NUCLEOTIDE SEQUENCE</scope>
    <source>
        <strain evidence="9">JEL0379</strain>
    </source>
</reference>